<dbReference type="Proteomes" id="UP000026962">
    <property type="component" value="Chromosome 1"/>
</dbReference>
<dbReference type="InterPro" id="IPR001579">
    <property type="entry name" value="Glyco_hydro_18_chit_AS"/>
</dbReference>
<evidence type="ECO:0000259" key="11">
    <source>
        <dbReference type="PROSITE" id="PS51910"/>
    </source>
</evidence>
<dbReference type="OMA" id="DICKLIH"/>
<keyword evidence="10" id="KW-0732">Signal</keyword>
<feature type="domain" description="GH18" evidence="11">
    <location>
        <begin position="286"/>
        <end position="565"/>
    </location>
</feature>
<dbReference type="FunFam" id="3.20.20.80:FF:000015">
    <property type="entry name" value="Acidic endochitinase SE2"/>
    <property type="match status" value="2"/>
</dbReference>
<dbReference type="EC" id="3.2.1.14" evidence="2"/>
<feature type="chain" id="PRO_5002364312" description="chitinase" evidence="10">
    <location>
        <begin position="28"/>
        <end position="565"/>
    </location>
</feature>
<dbReference type="eggNOG" id="KOG4701">
    <property type="taxonomic scope" value="Eukaryota"/>
</dbReference>
<dbReference type="PANTHER" id="PTHR45708:SF35">
    <property type="entry name" value="CHITINASE"/>
    <property type="match status" value="1"/>
</dbReference>
<keyword evidence="13" id="KW-1185">Reference proteome</keyword>
<evidence type="ECO:0000313" key="13">
    <source>
        <dbReference type="Proteomes" id="UP000026962"/>
    </source>
</evidence>
<dbReference type="SUPFAM" id="SSF51445">
    <property type="entry name" value="(Trans)glycosidases"/>
    <property type="match status" value="2"/>
</dbReference>
<name>A0A0E0JML3_ORYPU</name>
<dbReference type="InterPro" id="IPR045321">
    <property type="entry name" value="Cts1-like"/>
</dbReference>
<comment type="similarity">
    <text evidence="9">Belongs to the glycosyl hydrolase 18 family.</text>
</comment>
<dbReference type="InterPro" id="IPR050542">
    <property type="entry name" value="Glycosyl_Hydrlase18_Chitinase"/>
</dbReference>
<dbReference type="HOGENOM" id="CLU_035194_0_0_1"/>
<evidence type="ECO:0000256" key="1">
    <source>
        <dbReference type="ARBA" id="ARBA00000822"/>
    </source>
</evidence>
<evidence type="ECO:0000256" key="10">
    <source>
        <dbReference type="SAM" id="SignalP"/>
    </source>
</evidence>
<sequence length="565" mass="58618">MAPRLCCSSQFLLAVSFLAAFAAVSNAGKVAVYWGQGADNGDGTLADTCATGLYDFVNIAFLNVVGSGRTPELNLAAHCNPDAGTCKSLSSEISSCQQSGVKVLLSLGCESGNYSLSSADDARGVADYLWNTFLGGSSDSRPLGDAVLDGIDFDIEKDGDHYDELAMALSSRCNGACLLTAAPQCPYPDANLDAAIKTGVFSHVWVQFYNNAQCQYAGGDASTLQAAWAQWTSGVPAPADVFLGLPTAPGAAPSGGYIDADTLLSTVLPAVKGADYGGVMLWDRWRDVAVYWVQGANNGDGTLADTCASALYDFVNISFLNVFGNGSTPELNLAGHCDQAAGTCTSFSSEISSCQQSGVKVLLSLGCESGNYSLSSADDARGVADYLWDNFLGGSSPSRPLGDAVLDGIDFDIEQGNGTHYDELAMALSSKCNGAGAGGCLLTAAPQCPYPDAHLDAAIKTGVFSHVWVQFYNNPQCQYASGNASALQAAWVQWTSAVPAPVDVFLGLPTAPGAAPSGGYIDADTLLSTVLPAVKAAAANYGGVMLWDRWRDVSADYGKKLKGKV</sequence>
<comment type="catalytic activity">
    <reaction evidence="1">
        <text>Random endo-hydrolysis of N-acetyl-beta-D-glucosaminide (1-&gt;4)-beta-linkages in chitin and chitodextrins.</text>
        <dbReference type="EC" id="3.2.1.14"/>
    </reaction>
</comment>
<keyword evidence="7" id="KW-0119">Carbohydrate metabolism</keyword>
<keyword evidence="7" id="KW-0624">Polysaccharide degradation</keyword>
<dbReference type="Pfam" id="PF00704">
    <property type="entry name" value="Glyco_hydro_18"/>
    <property type="match status" value="2"/>
</dbReference>
<evidence type="ECO:0000256" key="7">
    <source>
        <dbReference type="ARBA" id="ARBA00023326"/>
    </source>
</evidence>
<keyword evidence="6 8" id="KW-0326">Glycosidase</keyword>
<feature type="domain" description="GH18" evidence="11">
    <location>
        <begin position="28"/>
        <end position="283"/>
    </location>
</feature>
<dbReference type="InterPro" id="IPR017853">
    <property type="entry name" value="GH"/>
</dbReference>
<reference evidence="12" key="2">
    <citation type="submission" date="2018-05" db="EMBL/GenBank/DDBJ databases">
        <title>OpunRS2 (Oryza punctata Reference Sequence Version 2).</title>
        <authorList>
            <person name="Zhang J."/>
            <person name="Kudrna D."/>
            <person name="Lee S."/>
            <person name="Talag J."/>
            <person name="Welchert J."/>
            <person name="Wing R.A."/>
        </authorList>
    </citation>
    <scope>NUCLEOTIDE SEQUENCE [LARGE SCALE GENOMIC DNA]</scope>
</reference>
<keyword evidence="4" id="KW-0146">Chitin degradation</keyword>
<proteinExistence type="inferred from homology"/>
<dbReference type="Gramene" id="OPUNC01G26940.1">
    <property type="protein sequence ID" value="OPUNC01G26940.1"/>
    <property type="gene ID" value="OPUNC01G26940"/>
</dbReference>
<accession>A0A0E0JML3</accession>
<dbReference type="GO" id="GO:0008843">
    <property type="term" value="F:endochitinase activity"/>
    <property type="evidence" value="ECO:0007669"/>
    <property type="project" value="UniProtKB-EC"/>
</dbReference>
<dbReference type="GO" id="GO:0000272">
    <property type="term" value="P:polysaccharide catabolic process"/>
    <property type="evidence" value="ECO:0007669"/>
    <property type="project" value="UniProtKB-KW"/>
</dbReference>
<dbReference type="CDD" id="cd02877">
    <property type="entry name" value="GH18_hevamine_XipI_class_III"/>
    <property type="match status" value="2"/>
</dbReference>
<dbReference type="AlphaFoldDB" id="A0A0E0JML3"/>
<evidence type="ECO:0000256" key="2">
    <source>
        <dbReference type="ARBA" id="ARBA00012729"/>
    </source>
</evidence>
<evidence type="ECO:0000313" key="12">
    <source>
        <dbReference type="EnsemblPlants" id="OPUNC01G26940.1"/>
    </source>
</evidence>
<dbReference type="Gene3D" id="3.20.20.80">
    <property type="entry name" value="Glycosidases"/>
    <property type="match status" value="2"/>
</dbReference>
<organism evidence="12">
    <name type="scientific">Oryza punctata</name>
    <name type="common">Red rice</name>
    <dbReference type="NCBI Taxonomy" id="4537"/>
    <lineage>
        <taxon>Eukaryota</taxon>
        <taxon>Viridiplantae</taxon>
        <taxon>Streptophyta</taxon>
        <taxon>Embryophyta</taxon>
        <taxon>Tracheophyta</taxon>
        <taxon>Spermatophyta</taxon>
        <taxon>Magnoliopsida</taxon>
        <taxon>Liliopsida</taxon>
        <taxon>Poales</taxon>
        <taxon>Poaceae</taxon>
        <taxon>BOP clade</taxon>
        <taxon>Oryzoideae</taxon>
        <taxon>Oryzeae</taxon>
        <taxon>Oryzinae</taxon>
        <taxon>Oryza</taxon>
    </lineage>
</organism>
<dbReference type="PROSITE" id="PS01095">
    <property type="entry name" value="GH18_1"/>
    <property type="match status" value="2"/>
</dbReference>
<keyword evidence="5" id="KW-1015">Disulfide bond</keyword>
<dbReference type="PROSITE" id="PS51910">
    <property type="entry name" value="GH18_2"/>
    <property type="match status" value="2"/>
</dbReference>
<evidence type="ECO:0000256" key="6">
    <source>
        <dbReference type="ARBA" id="ARBA00023295"/>
    </source>
</evidence>
<reference evidence="12" key="1">
    <citation type="submission" date="2015-04" db="UniProtKB">
        <authorList>
            <consortium name="EnsemblPlants"/>
        </authorList>
    </citation>
    <scope>IDENTIFICATION</scope>
</reference>
<evidence type="ECO:0000256" key="4">
    <source>
        <dbReference type="ARBA" id="ARBA00023024"/>
    </source>
</evidence>
<keyword evidence="3 8" id="KW-0378">Hydrolase</keyword>
<dbReference type="GO" id="GO:0006032">
    <property type="term" value="P:chitin catabolic process"/>
    <property type="evidence" value="ECO:0007669"/>
    <property type="project" value="UniProtKB-KW"/>
</dbReference>
<evidence type="ECO:0000256" key="5">
    <source>
        <dbReference type="ARBA" id="ARBA00023157"/>
    </source>
</evidence>
<evidence type="ECO:0000256" key="3">
    <source>
        <dbReference type="ARBA" id="ARBA00022801"/>
    </source>
</evidence>
<dbReference type="GO" id="GO:0005576">
    <property type="term" value="C:extracellular region"/>
    <property type="evidence" value="ECO:0007669"/>
    <property type="project" value="TreeGrafter"/>
</dbReference>
<dbReference type="PANTHER" id="PTHR45708">
    <property type="entry name" value="ENDOCHITINASE"/>
    <property type="match status" value="1"/>
</dbReference>
<dbReference type="InterPro" id="IPR001223">
    <property type="entry name" value="Glyco_hydro18_cat"/>
</dbReference>
<evidence type="ECO:0000256" key="8">
    <source>
        <dbReference type="RuleBase" id="RU000489"/>
    </source>
</evidence>
<evidence type="ECO:0000256" key="9">
    <source>
        <dbReference type="RuleBase" id="RU004453"/>
    </source>
</evidence>
<feature type="signal peptide" evidence="10">
    <location>
        <begin position="1"/>
        <end position="27"/>
    </location>
</feature>
<protein>
    <recommendedName>
        <fullName evidence="2">chitinase</fullName>
        <ecNumber evidence="2">3.2.1.14</ecNumber>
    </recommendedName>
</protein>
<dbReference type="EnsemblPlants" id="OPUNC01G26940.1">
    <property type="protein sequence ID" value="OPUNC01G26940.1"/>
    <property type="gene ID" value="OPUNC01G26940"/>
</dbReference>